<evidence type="ECO:0000313" key="3">
    <source>
        <dbReference type="Proteomes" id="UP000190306"/>
    </source>
</evidence>
<dbReference type="PANTHER" id="PTHR43685:SF2">
    <property type="entry name" value="GLYCOSYLTRANSFERASE 2-LIKE DOMAIN-CONTAINING PROTEIN"/>
    <property type="match status" value="1"/>
</dbReference>
<sequence length="253" mass="28449">MVKIGVIIPARNALPWIWEMLDSVQAQTHPAQAYIAEDRSDDGTYERLRENPHLYAGLKRNRRRLGWAGSLNAAAALALADGCDAVFTASADDRLHPECIARCAALLDGDGGRDFVVPYARQFGEADHVQASLPDAGLDDFVRWPPLIDKALIRREVWENLGGYSLKATPPGTYGTAEDWDWWIRVWKAGFTRYAVVEEPLYFVRVHPGQLSDTRGQHHAATVDLLAKLHPDLPWSAESRRWPPQHRTTRRAP</sequence>
<dbReference type="Gene3D" id="3.90.550.10">
    <property type="entry name" value="Spore Coat Polysaccharide Biosynthesis Protein SpsA, Chain A"/>
    <property type="match status" value="1"/>
</dbReference>
<name>A0ABX3LCQ8_STRAT</name>
<organism evidence="2 3">
    <name type="scientific">Streptomyces antibioticus</name>
    <dbReference type="NCBI Taxonomy" id="1890"/>
    <lineage>
        <taxon>Bacteria</taxon>
        <taxon>Bacillati</taxon>
        <taxon>Actinomycetota</taxon>
        <taxon>Actinomycetes</taxon>
        <taxon>Kitasatosporales</taxon>
        <taxon>Streptomycetaceae</taxon>
        <taxon>Streptomyces</taxon>
    </lineage>
</organism>
<dbReference type="Pfam" id="PF00535">
    <property type="entry name" value="Glycos_transf_2"/>
    <property type="match status" value="1"/>
</dbReference>
<proteinExistence type="predicted"/>
<protein>
    <recommendedName>
        <fullName evidence="1">Glycosyltransferase 2-like domain-containing protein</fullName>
    </recommendedName>
</protein>
<dbReference type="PANTHER" id="PTHR43685">
    <property type="entry name" value="GLYCOSYLTRANSFERASE"/>
    <property type="match status" value="1"/>
</dbReference>
<gene>
    <name evidence="2" type="ORF">AFM16_31815</name>
</gene>
<dbReference type="InterPro" id="IPR001173">
    <property type="entry name" value="Glyco_trans_2-like"/>
</dbReference>
<dbReference type="Proteomes" id="UP000190306">
    <property type="component" value="Chromosome"/>
</dbReference>
<dbReference type="InterPro" id="IPR050834">
    <property type="entry name" value="Glycosyltransf_2"/>
</dbReference>
<comment type="caution">
    <text evidence="2">The sequence shown here is derived from an EMBL/GenBank/DDBJ whole genome shotgun (WGS) entry which is preliminary data.</text>
</comment>
<dbReference type="CDD" id="cd00761">
    <property type="entry name" value="Glyco_tranf_GTA_type"/>
    <property type="match status" value="1"/>
</dbReference>
<dbReference type="InterPro" id="IPR029044">
    <property type="entry name" value="Nucleotide-diphossugar_trans"/>
</dbReference>
<accession>A0ABX3LCQ8</accession>
<keyword evidence="3" id="KW-1185">Reference proteome</keyword>
<feature type="domain" description="Glycosyltransferase 2-like" evidence="1">
    <location>
        <begin position="6"/>
        <end position="128"/>
    </location>
</feature>
<dbReference type="SUPFAM" id="SSF53448">
    <property type="entry name" value="Nucleotide-diphospho-sugar transferases"/>
    <property type="match status" value="1"/>
</dbReference>
<reference evidence="2 3" key="1">
    <citation type="submission" date="2015-07" db="EMBL/GenBank/DDBJ databases">
        <title>Draft Genome Sequence of Streptomyces antibioticus, IMRU 3720 reveals insights in the evolution of actinomycin biosynthetic gene clusters in Streptomyces.</title>
        <authorList>
            <person name="Crnovcic I."/>
            <person name="Ruckert C."/>
            <person name="Kalinowksi J."/>
            <person name="Keller U."/>
        </authorList>
    </citation>
    <scope>NUCLEOTIDE SEQUENCE [LARGE SCALE GENOMIC DNA]</scope>
    <source>
        <strain evidence="2 3">DSM 41481</strain>
    </source>
</reference>
<dbReference type="EMBL" id="LHQL01000014">
    <property type="protein sequence ID" value="OOQ47329.1"/>
    <property type="molecule type" value="Genomic_DNA"/>
</dbReference>
<evidence type="ECO:0000259" key="1">
    <source>
        <dbReference type="Pfam" id="PF00535"/>
    </source>
</evidence>
<evidence type="ECO:0000313" key="2">
    <source>
        <dbReference type="EMBL" id="OOQ47329.1"/>
    </source>
</evidence>